<dbReference type="InterPro" id="IPR001460">
    <property type="entry name" value="PCN-bd_Tpept"/>
</dbReference>
<comment type="subcellular location">
    <subcellularLocation>
        <location evidence="2">Cell membrane</location>
    </subcellularLocation>
    <subcellularLocation>
        <location evidence="1">Membrane</location>
        <topology evidence="1">Single-pass membrane protein</topology>
    </subcellularLocation>
</comment>
<accession>A0A6M8EGF0</accession>
<evidence type="ECO:0000256" key="12">
    <source>
        <dbReference type="ARBA" id="ARBA00023136"/>
    </source>
</evidence>
<dbReference type="Pfam" id="PF00905">
    <property type="entry name" value="Transpeptidase"/>
    <property type="match status" value="1"/>
</dbReference>
<keyword evidence="13" id="KW-0961">Cell wall biogenesis/degradation</keyword>
<keyword evidence="16" id="KW-0328">Glycosyltransferase</keyword>
<dbReference type="InterPro" id="IPR036138">
    <property type="entry name" value="PBP_dimer_sf"/>
</dbReference>
<feature type="domain" description="Penicillin-binding protein dimerisation" evidence="15">
    <location>
        <begin position="50"/>
        <end position="221"/>
    </location>
</feature>
<gene>
    <name evidence="16" type="primary">mrdA</name>
    <name evidence="16" type="ORF">AACT_1343</name>
</gene>
<evidence type="ECO:0000256" key="5">
    <source>
        <dbReference type="ARBA" id="ARBA00022645"/>
    </source>
</evidence>
<dbReference type="SUPFAM" id="SSF56519">
    <property type="entry name" value="Penicillin binding protein dimerisation domain"/>
    <property type="match status" value="1"/>
</dbReference>
<evidence type="ECO:0000256" key="6">
    <source>
        <dbReference type="ARBA" id="ARBA00022670"/>
    </source>
</evidence>
<dbReference type="NCBIfam" id="TIGR03423">
    <property type="entry name" value="pbp2_mrdA"/>
    <property type="match status" value="1"/>
</dbReference>
<dbReference type="GO" id="GO:0016757">
    <property type="term" value="F:glycosyltransferase activity"/>
    <property type="evidence" value="ECO:0007669"/>
    <property type="project" value="UniProtKB-KW"/>
</dbReference>
<keyword evidence="8" id="KW-0378">Hydrolase</keyword>
<keyword evidence="6" id="KW-0645">Protease</keyword>
<evidence type="ECO:0000256" key="7">
    <source>
        <dbReference type="ARBA" id="ARBA00022692"/>
    </source>
</evidence>
<sequence>MKIRLIIIFLVIFTIVITLLSRVYFLSIKSNTYYEELSKNNYINRVNKIPIRGIIEDRNGEKLAINEMGFTILIKPHLSSYKYKEQLENIIDLIVKHFPKYEKEKLLKEYKKADSSYNHDFIEIIDYIPYDEFFSKYTILASKEDIKIESSTKRYYPQKEVASHIIGYVGKASKIDILNNELSSFNGIIGKNGLEKYYNTKLQGEMGYKDVKVNALNKEIEILDEKEPSIDNNIKITLDINLQKYIQEIFTGKSGAVIVMDAKNGEILSAASFPEFDNNIFARGISVKEWNDMRNDFNHPFTNKIINGLYPPGSVIKMGVALSFLENNIKDNFNVNCSGSITIGNRNFRCWKSTGHGNVGFRKAIAESCDDFFYKGSLKIGINKISSTLDKLGFGQQTGVDQINEFFGVNPNKEWKEKKYNQPWYVGETVISSIGQGNVLVTPLQIARYTSYIATGKLPKPHFYKATYEEPKELDIPLEYLDVLRKGMYDVSYAAKGTASKHINSKITIASKTGTAQVVSIPQSEKVRMKESELQYYQRSHAWITTYAPFKNPQYVVTVIEEHGGHGGEAAGDIASKIYDRLYELGYITSEE</sequence>
<keyword evidence="3" id="KW-1003">Cell membrane</keyword>
<evidence type="ECO:0000256" key="3">
    <source>
        <dbReference type="ARBA" id="ARBA00022475"/>
    </source>
</evidence>
<reference evidence="16 17" key="1">
    <citation type="submission" date="2019-08" db="EMBL/GenBank/DDBJ databases">
        <title>Complete genome sequence of Arcobacter acticola.</title>
        <authorList>
            <person name="Miller W."/>
        </authorList>
    </citation>
    <scope>NUCLEOTIDE SEQUENCE [LARGE SCALE GENOMIC DNA]</scope>
    <source>
        <strain evidence="16 17">KCTC 52212</strain>
    </source>
</reference>
<dbReference type="AlphaFoldDB" id="A0A6M8EGF0"/>
<dbReference type="SUPFAM" id="SSF56601">
    <property type="entry name" value="beta-lactamase/transpeptidase-like"/>
    <property type="match status" value="1"/>
</dbReference>
<dbReference type="InterPro" id="IPR005311">
    <property type="entry name" value="PBP_dimer"/>
</dbReference>
<proteinExistence type="predicted"/>
<evidence type="ECO:0000313" key="16">
    <source>
        <dbReference type="EMBL" id="QKE28516.1"/>
    </source>
</evidence>
<dbReference type="Gene3D" id="3.90.1310.10">
    <property type="entry name" value="Penicillin-binding protein 2a (Domain 2)"/>
    <property type="match status" value="1"/>
</dbReference>
<evidence type="ECO:0000256" key="8">
    <source>
        <dbReference type="ARBA" id="ARBA00022801"/>
    </source>
</evidence>
<evidence type="ECO:0000256" key="9">
    <source>
        <dbReference type="ARBA" id="ARBA00022960"/>
    </source>
</evidence>
<keyword evidence="9" id="KW-0133">Cell shape</keyword>
<dbReference type="InterPro" id="IPR012338">
    <property type="entry name" value="Beta-lactam/transpept-like"/>
</dbReference>
<dbReference type="Gene3D" id="3.30.1390.30">
    <property type="entry name" value="Penicillin-binding protein 2a, domain 3"/>
    <property type="match status" value="1"/>
</dbReference>
<dbReference type="GO" id="GO:0009252">
    <property type="term" value="P:peptidoglycan biosynthetic process"/>
    <property type="evidence" value="ECO:0007669"/>
    <property type="project" value="UniProtKB-KW"/>
</dbReference>
<evidence type="ECO:0000256" key="13">
    <source>
        <dbReference type="ARBA" id="ARBA00023316"/>
    </source>
</evidence>
<keyword evidence="11" id="KW-1133">Transmembrane helix</keyword>
<dbReference type="KEGG" id="paco:AACT_1343"/>
<evidence type="ECO:0000256" key="4">
    <source>
        <dbReference type="ARBA" id="ARBA00022519"/>
    </source>
</evidence>
<dbReference type="RefSeq" id="WP_172126091.1">
    <property type="nucleotide sequence ID" value="NZ_CP042652.1"/>
</dbReference>
<dbReference type="InterPro" id="IPR050515">
    <property type="entry name" value="Beta-lactam/transpept"/>
</dbReference>
<dbReference type="Gene3D" id="3.40.710.10">
    <property type="entry name" value="DD-peptidase/beta-lactamase superfamily"/>
    <property type="match status" value="1"/>
</dbReference>
<dbReference type="Pfam" id="PF03717">
    <property type="entry name" value="PBP_dimer"/>
    <property type="match status" value="1"/>
</dbReference>
<dbReference type="GO" id="GO:0008360">
    <property type="term" value="P:regulation of cell shape"/>
    <property type="evidence" value="ECO:0007669"/>
    <property type="project" value="UniProtKB-KW"/>
</dbReference>
<dbReference type="InterPro" id="IPR017790">
    <property type="entry name" value="Penicillin-binding_protein_2"/>
</dbReference>
<dbReference type="PANTHER" id="PTHR30627">
    <property type="entry name" value="PEPTIDOGLYCAN D,D-TRANSPEPTIDASE"/>
    <property type="match status" value="1"/>
</dbReference>
<evidence type="ECO:0000259" key="14">
    <source>
        <dbReference type="Pfam" id="PF00905"/>
    </source>
</evidence>
<dbReference type="PANTHER" id="PTHR30627:SF2">
    <property type="entry name" value="PEPTIDOGLYCAN D,D-TRANSPEPTIDASE MRDA"/>
    <property type="match status" value="1"/>
</dbReference>
<keyword evidence="17" id="KW-1185">Reference proteome</keyword>
<keyword evidence="10" id="KW-0573">Peptidoglycan synthesis</keyword>
<dbReference type="GO" id="GO:0008658">
    <property type="term" value="F:penicillin binding"/>
    <property type="evidence" value="ECO:0007669"/>
    <property type="project" value="InterPro"/>
</dbReference>
<dbReference type="EMBL" id="CP042652">
    <property type="protein sequence ID" value="QKE28516.1"/>
    <property type="molecule type" value="Genomic_DNA"/>
</dbReference>
<protein>
    <submittedName>
        <fullName evidence="16">Penicillin-binding protein 2</fullName>
        <ecNumber evidence="16">2.4.2.-</ecNumber>
    </submittedName>
</protein>
<dbReference type="GO" id="GO:0071972">
    <property type="term" value="F:peptidoglycan L,D-transpeptidase activity"/>
    <property type="evidence" value="ECO:0007669"/>
    <property type="project" value="TreeGrafter"/>
</dbReference>
<keyword evidence="7" id="KW-0812">Transmembrane</keyword>
<dbReference type="FunFam" id="3.40.710.10:FF:000024">
    <property type="entry name" value="Penicillin-binding protein 2"/>
    <property type="match status" value="1"/>
</dbReference>
<evidence type="ECO:0000313" key="17">
    <source>
        <dbReference type="Proteomes" id="UP000503483"/>
    </source>
</evidence>
<evidence type="ECO:0000256" key="2">
    <source>
        <dbReference type="ARBA" id="ARBA00004236"/>
    </source>
</evidence>
<name>A0A6M8EGF0_9BACT</name>
<evidence type="ECO:0000256" key="10">
    <source>
        <dbReference type="ARBA" id="ARBA00022984"/>
    </source>
</evidence>
<keyword evidence="5" id="KW-0121">Carboxypeptidase</keyword>
<dbReference type="EC" id="2.4.2.-" evidence="16"/>
<keyword evidence="4" id="KW-0997">Cell inner membrane</keyword>
<feature type="domain" description="Penicillin-binding protein transpeptidase" evidence="14">
    <location>
        <begin position="255"/>
        <end position="579"/>
    </location>
</feature>
<keyword evidence="16" id="KW-0808">Transferase</keyword>
<evidence type="ECO:0000256" key="1">
    <source>
        <dbReference type="ARBA" id="ARBA00004167"/>
    </source>
</evidence>
<dbReference type="GO" id="GO:0005886">
    <property type="term" value="C:plasma membrane"/>
    <property type="evidence" value="ECO:0007669"/>
    <property type="project" value="UniProtKB-SubCell"/>
</dbReference>
<dbReference type="GO" id="GO:0009002">
    <property type="term" value="F:serine-type D-Ala-D-Ala carboxypeptidase activity"/>
    <property type="evidence" value="ECO:0007669"/>
    <property type="project" value="InterPro"/>
</dbReference>
<evidence type="ECO:0000259" key="15">
    <source>
        <dbReference type="Pfam" id="PF03717"/>
    </source>
</evidence>
<dbReference type="Proteomes" id="UP000503483">
    <property type="component" value="Chromosome"/>
</dbReference>
<dbReference type="GO" id="GO:0071555">
    <property type="term" value="P:cell wall organization"/>
    <property type="evidence" value="ECO:0007669"/>
    <property type="project" value="UniProtKB-KW"/>
</dbReference>
<dbReference type="GO" id="GO:0006508">
    <property type="term" value="P:proteolysis"/>
    <property type="evidence" value="ECO:0007669"/>
    <property type="project" value="UniProtKB-KW"/>
</dbReference>
<evidence type="ECO:0000256" key="11">
    <source>
        <dbReference type="ARBA" id="ARBA00022989"/>
    </source>
</evidence>
<keyword evidence="12" id="KW-0472">Membrane</keyword>
<organism evidence="16 17">
    <name type="scientific">Arcobacter acticola</name>
    <dbReference type="NCBI Taxonomy" id="1849015"/>
    <lineage>
        <taxon>Bacteria</taxon>
        <taxon>Pseudomonadati</taxon>
        <taxon>Campylobacterota</taxon>
        <taxon>Epsilonproteobacteria</taxon>
        <taxon>Campylobacterales</taxon>
        <taxon>Arcobacteraceae</taxon>
        <taxon>Arcobacter</taxon>
    </lineage>
</organism>